<gene>
    <name evidence="1" type="ORF">SM39_0518</name>
</gene>
<organism evidence="1">
    <name type="scientific">Serratia marcescens SM39</name>
    <dbReference type="NCBI Taxonomy" id="1334564"/>
    <lineage>
        <taxon>Bacteria</taxon>
        <taxon>Pseudomonadati</taxon>
        <taxon>Pseudomonadota</taxon>
        <taxon>Gammaproteobacteria</taxon>
        <taxon>Enterobacterales</taxon>
        <taxon>Yersiniaceae</taxon>
        <taxon>Serratia</taxon>
    </lineage>
</organism>
<dbReference type="InterPro" id="IPR047666">
    <property type="entry name" value="ANR_neg_reg"/>
</dbReference>
<dbReference type="KEGG" id="smar:SM39_0518"/>
<dbReference type="NCBIfam" id="NF033650">
    <property type="entry name" value="ANR_neg_reg"/>
    <property type="match status" value="1"/>
</dbReference>
<proteinExistence type="predicted"/>
<sequence>MSFKYKSLAHQAAEAERRAHFADAADLWRQAIDAARAVDVVWVNVRIEFCVNAAARCWGNAQ</sequence>
<dbReference type="RefSeq" id="WP_041033738.1">
    <property type="nucleotide sequence ID" value="NZ_AP013063.1"/>
</dbReference>
<evidence type="ECO:0000313" key="1">
    <source>
        <dbReference type="EMBL" id="BAO32580.1"/>
    </source>
</evidence>
<name>A0AAT9DSW2_SERMA</name>
<accession>A0AAT9DSW2</accession>
<dbReference type="AlphaFoldDB" id="A0AAT9DSW2"/>
<reference evidence="1" key="1">
    <citation type="journal article" date="2014" name="Genome Biol. Evol.">
        <title>Genome evolution and plasticity of Serratia marcescens, an important multidrug-resistant nosocomial pathogen.</title>
        <authorList>
            <person name="Iguchi A."/>
            <person name="Nagaya Y."/>
            <person name="Pradel E."/>
            <person name="Ooka T."/>
            <person name="Ogura Y."/>
            <person name="Katsura K."/>
            <person name="Kurokawa K."/>
            <person name="Oshima K."/>
            <person name="Hattori M."/>
            <person name="Parkhill J."/>
            <person name="Sebaihia M."/>
            <person name="Coulthurst S.J."/>
            <person name="Gotoh N."/>
            <person name="Thomson N.R."/>
            <person name="Ewbank J.J."/>
            <person name="Hayashi T."/>
        </authorList>
    </citation>
    <scope>NUCLEOTIDE SEQUENCE</scope>
    <source>
        <strain evidence="1">SM39</strain>
    </source>
</reference>
<evidence type="ECO:0008006" key="2">
    <source>
        <dbReference type="Google" id="ProtNLM"/>
    </source>
</evidence>
<protein>
    <recommendedName>
        <fullName evidence="2">ANR family transcriptional regulator</fullName>
    </recommendedName>
</protein>
<dbReference type="EMBL" id="AP013063">
    <property type="protein sequence ID" value="BAO32580.1"/>
    <property type="molecule type" value="Genomic_DNA"/>
</dbReference>